<proteinExistence type="inferred from homology"/>
<dbReference type="EMBL" id="CP009287">
    <property type="protein sequence ID" value="AIQ67502.1"/>
    <property type="molecule type" value="Genomic_DNA"/>
</dbReference>
<keyword evidence="3" id="KW-1133">Transmembrane helix</keyword>
<keyword evidence="3" id="KW-0472">Membrane</keyword>
<keyword evidence="6" id="KW-1185">Reference proteome</keyword>
<dbReference type="RefSeq" id="WP_025704030.1">
    <property type="nucleotide sequence ID" value="NZ_CP009287.1"/>
</dbReference>
<reference evidence="5 6" key="1">
    <citation type="submission" date="2014-08" db="EMBL/GenBank/DDBJ databases">
        <title>Comparative genomics of the Paenibacillus odorifer group.</title>
        <authorList>
            <person name="den Bakker H.C."/>
            <person name="Tsai Y.-C."/>
            <person name="Martin N."/>
            <person name="Korlach J."/>
            <person name="Wiedmann M."/>
        </authorList>
    </citation>
    <scope>NUCLEOTIDE SEQUENCE [LARGE SCALE GENOMIC DNA]</scope>
    <source>
        <strain evidence="5 6">DSM 15220</strain>
    </source>
</reference>
<dbReference type="InterPro" id="IPR027383">
    <property type="entry name" value="Znf_put"/>
</dbReference>
<feature type="domain" description="Putative zinc-finger" evidence="4">
    <location>
        <begin position="3"/>
        <end position="37"/>
    </location>
</feature>
<dbReference type="eggNOG" id="ENOG5033CFD">
    <property type="taxonomic scope" value="Bacteria"/>
</dbReference>
<evidence type="ECO:0000256" key="1">
    <source>
        <dbReference type="ARBA" id="ARBA00024353"/>
    </source>
</evidence>
<sequence>MNCATAKEWMPHYIDGLLSPEAELRIRLHIESCPDCAQWLEEAKEMSALWNEMESGQEPLDFLDVPDITADVMAQVEQLETGRRERAVRTTMARRRTAPRTSWIHYGVAVGLTFLLLQLGVFQDMAYGITEINGHMSTSVSAWLNPDSVNK</sequence>
<dbReference type="Proteomes" id="UP000029500">
    <property type="component" value="Chromosome"/>
</dbReference>
<comment type="similarity">
    <text evidence="1">Belongs to the zinc-associated anti-sigma factor (ZAS) superfamily. Anti-sigma-W factor family.</text>
</comment>
<protein>
    <recommendedName>
        <fullName evidence="2">Anti-sigma-W factor RsiW</fullName>
    </recommendedName>
</protein>
<feature type="transmembrane region" description="Helical" evidence="3">
    <location>
        <begin position="103"/>
        <end position="122"/>
    </location>
</feature>
<evidence type="ECO:0000313" key="6">
    <source>
        <dbReference type="Proteomes" id="UP000029500"/>
    </source>
</evidence>
<evidence type="ECO:0000256" key="3">
    <source>
        <dbReference type="SAM" id="Phobius"/>
    </source>
</evidence>
<dbReference type="KEGG" id="pgm:PGRAT_07525"/>
<dbReference type="Pfam" id="PF13490">
    <property type="entry name" value="zf-HC2"/>
    <property type="match status" value="1"/>
</dbReference>
<organism evidence="5 6">
    <name type="scientific">Paenibacillus graminis</name>
    <dbReference type="NCBI Taxonomy" id="189425"/>
    <lineage>
        <taxon>Bacteria</taxon>
        <taxon>Bacillati</taxon>
        <taxon>Bacillota</taxon>
        <taxon>Bacilli</taxon>
        <taxon>Bacillales</taxon>
        <taxon>Paenibacillaceae</taxon>
        <taxon>Paenibacillus</taxon>
    </lineage>
</organism>
<dbReference type="AlphaFoldDB" id="A0A089M2U7"/>
<evidence type="ECO:0000256" key="2">
    <source>
        <dbReference type="ARBA" id="ARBA00024438"/>
    </source>
</evidence>
<dbReference type="InterPro" id="IPR041916">
    <property type="entry name" value="Anti_sigma_zinc_sf"/>
</dbReference>
<dbReference type="HOGENOM" id="CLU_1738722_0_0_9"/>
<evidence type="ECO:0000313" key="5">
    <source>
        <dbReference type="EMBL" id="AIQ67502.1"/>
    </source>
</evidence>
<dbReference type="STRING" id="189425.PGRAT_07525"/>
<keyword evidence="3" id="KW-0812">Transmembrane</keyword>
<evidence type="ECO:0000259" key="4">
    <source>
        <dbReference type="Pfam" id="PF13490"/>
    </source>
</evidence>
<gene>
    <name evidence="5" type="ORF">PGRAT_07525</name>
</gene>
<dbReference type="Gene3D" id="1.10.10.1320">
    <property type="entry name" value="Anti-sigma factor, zinc-finger domain"/>
    <property type="match status" value="1"/>
</dbReference>
<accession>A0A089M2U7</accession>
<name>A0A089M2U7_9BACL</name>